<dbReference type="PROSITE" id="PS00912">
    <property type="entry name" value="DHODEHASE_2"/>
    <property type="match status" value="1"/>
</dbReference>
<evidence type="ECO:0000256" key="2">
    <source>
        <dbReference type="ARBA" id="ARBA00022630"/>
    </source>
</evidence>
<feature type="active site" description="Nucleophile" evidence="6">
    <location>
        <position position="134"/>
    </location>
</feature>
<feature type="compositionally biased region" description="Pro residues" evidence="7">
    <location>
        <begin position="382"/>
        <end position="396"/>
    </location>
</feature>
<feature type="region of interest" description="Disordered" evidence="7">
    <location>
        <begin position="325"/>
        <end position="601"/>
    </location>
</feature>
<evidence type="ECO:0000259" key="8">
    <source>
        <dbReference type="Pfam" id="PF01180"/>
    </source>
</evidence>
<feature type="compositionally biased region" description="Low complexity" evidence="7">
    <location>
        <begin position="430"/>
        <end position="467"/>
    </location>
</feature>
<feature type="compositionally biased region" description="Low complexity" evidence="7">
    <location>
        <begin position="475"/>
        <end position="490"/>
    </location>
</feature>
<evidence type="ECO:0000313" key="10">
    <source>
        <dbReference type="Proteomes" id="UP001595872"/>
    </source>
</evidence>
<feature type="binding site" evidence="6">
    <location>
        <position position="171"/>
    </location>
    <ligand>
        <name>FMN</name>
        <dbReference type="ChEBI" id="CHEBI:58210"/>
    </ligand>
</feature>
<dbReference type="PANTHER" id="PTHR48109">
    <property type="entry name" value="DIHYDROOROTATE DEHYDROGENASE (QUINONE), MITOCHONDRIAL-RELATED"/>
    <property type="match status" value="1"/>
</dbReference>
<feature type="binding site" evidence="6">
    <location>
        <position position="223"/>
    </location>
    <ligand>
        <name>FMN</name>
        <dbReference type="ChEBI" id="CHEBI:58210"/>
    </ligand>
</feature>
<evidence type="ECO:0000256" key="3">
    <source>
        <dbReference type="ARBA" id="ARBA00022643"/>
    </source>
</evidence>
<dbReference type="NCBIfam" id="TIGR01037">
    <property type="entry name" value="pyrD_sub1_fam"/>
    <property type="match status" value="1"/>
</dbReference>
<dbReference type="InterPro" id="IPR050074">
    <property type="entry name" value="DHO_dehydrogenase"/>
</dbReference>
<dbReference type="GO" id="GO:0004589">
    <property type="term" value="F:dihydroorotate dehydrogenase (NAD+) activity"/>
    <property type="evidence" value="ECO:0007669"/>
    <property type="project" value="UniProtKB-EC"/>
</dbReference>
<sequence>MSAASTDMTVRIGSLELPNPVLTAAGCGGSGRELAPFFDLTRIGAFTTASVTTQPRAGRPTPRAAETPSGLLTAMGLPGPGVEPFLERDLPWLVERDVRTIVSVAGNSVEEFAEVARRLRGVPNIAAIEVNVACPNVADRGRMFGWHPDAAAAVVGAVRLHSRPGTPVLAKLAPDVTDIARIALACVDAGADGLTLINTMDGMAIDPVTLRPALTGVSGGLSGPAIRPVAVRCVYQVHAALPDTPIIGVGGIDSGLAALEFLLAGASAVAIGTTLFHEPAAPLRVLRELEDALASRRIAHLADAIGLAHKPAGYVPPRVLPLLPDAPEAAPEPSETPVPAAESPNAASGRPTRPTPRPAPRKAADAPFGAESGRQAPAAGPSAPPATAPHQGPRPPAGAASEAPPSGAAAADPASEGPRLAAGAVDPASGGPRLAAGAGDAASGGPRLAAGAGDAASWGSDPAASSPEAFAGTFADASASGPAPDASAGAYGRPLGDSYGASDGGSPEAPAGPGLSAEGRPHARDGVAKGGNKRPGARGGAEARSNSNDGTTGPDPTSGRAGEGARTPASGARRPRKRSGARAKDAPASDPAAAETKERLP</sequence>
<dbReference type="InterPro" id="IPR033888">
    <property type="entry name" value="DHOD_1B"/>
</dbReference>
<dbReference type="InterPro" id="IPR049622">
    <property type="entry name" value="Dihydroorotate_DH_I"/>
</dbReference>
<evidence type="ECO:0000256" key="4">
    <source>
        <dbReference type="ARBA" id="ARBA00022975"/>
    </source>
</evidence>
<feature type="binding site" evidence="6">
    <location>
        <position position="131"/>
    </location>
    <ligand>
        <name>substrate</name>
    </ligand>
</feature>
<accession>A0ABV9TYE4</accession>
<dbReference type="InterPro" id="IPR005720">
    <property type="entry name" value="Dihydroorotate_DH_cat"/>
</dbReference>
<organism evidence="9 10">
    <name type="scientific">Actinomadura gamaensis</name>
    <dbReference type="NCBI Taxonomy" id="1763541"/>
    <lineage>
        <taxon>Bacteria</taxon>
        <taxon>Bacillati</taxon>
        <taxon>Actinomycetota</taxon>
        <taxon>Actinomycetes</taxon>
        <taxon>Streptosporangiales</taxon>
        <taxon>Thermomonosporaceae</taxon>
        <taxon>Actinomadura</taxon>
    </lineage>
</organism>
<comment type="catalytic activity">
    <reaction evidence="6">
        <text>(S)-dihydroorotate + A = orotate + AH2</text>
        <dbReference type="Rhea" id="RHEA:18073"/>
        <dbReference type="ChEBI" id="CHEBI:13193"/>
        <dbReference type="ChEBI" id="CHEBI:17499"/>
        <dbReference type="ChEBI" id="CHEBI:30839"/>
        <dbReference type="ChEBI" id="CHEBI:30864"/>
    </reaction>
</comment>
<feature type="binding site" evidence="6">
    <location>
        <begin position="198"/>
        <end position="199"/>
    </location>
    <ligand>
        <name>substrate</name>
    </ligand>
</feature>
<proteinExistence type="inferred from homology"/>
<comment type="caution">
    <text evidence="9">The sequence shown here is derived from an EMBL/GenBank/DDBJ whole genome shotgun (WGS) entry which is preliminary data.</text>
</comment>
<dbReference type="InterPro" id="IPR013785">
    <property type="entry name" value="Aldolase_TIM"/>
</dbReference>
<dbReference type="Proteomes" id="UP001595872">
    <property type="component" value="Unassembled WGS sequence"/>
</dbReference>
<comment type="similarity">
    <text evidence="6">Belongs to the dihydroorotate dehydrogenase family. Type 1 subfamily.</text>
</comment>
<feature type="binding site" evidence="6">
    <location>
        <position position="197"/>
    </location>
    <ligand>
        <name>FMN</name>
        <dbReference type="ChEBI" id="CHEBI:58210"/>
    </ligand>
</feature>
<keyword evidence="3 6" id="KW-0288">FMN</keyword>
<feature type="compositionally biased region" description="Low complexity" evidence="7">
    <location>
        <begin position="397"/>
        <end position="419"/>
    </location>
</feature>
<evidence type="ECO:0000256" key="1">
    <source>
        <dbReference type="ARBA" id="ARBA00004725"/>
    </source>
</evidence>
<feature type="compositionally biased region" description="Polar residues" evidence="7">
    <location>
        <begin position="544"/>
        <end position="555"/>
    </location>
</feature>
<comment type="function">
    <text evidence="6">Catalyzes the conversion of dihydroorotate to orotate.</text>
</comment>
<gene>
    <name evidence="6" type="primary">pyrD</name>
    <name evidence="9" type="ORF">ACFPCY_10855</name>
</gene>
<name>A0ABV9TYE4_9ACTN</name>
<dbReference type="HAMAP" id="MF_00224">
    <property type="entry name" value="DHO_dh_type1"/>
    <property type="match status" value="1"/>
</dbReference>
<keyword evidence="5 6" id="KW-0560">Oxidoreductase</keyword>
<dbReference type="InterPro" id="IPR001295">
    <property type="entry name" value="Dihydroorotate_DH_CS"/>
</dbReference>
<dbReference type="PANTHER" id="PTHR48109:SF1">
    <property type="entry name" value="DIHYDROOROTATE DEHYDROGENASE (FUMARATE)"/>
    <property type="match status" value="1"/>
</dbReference>
<dbReference type="SUPFAM" id="SSF51395">
    <property type="entry name" value="FMN-linked oxidoreductases"/>
    <property type="match status" value="1"/>
</dbReference>
<dbReference type="CDD" id="cd04740">
    <property type="entry name" value="DHOD_1B_like"/>
    <property type="match status" value="1"/>
</dbReference>
<keyword evidence="10" id="KW-1185">Reference proteome</keyword>
<comment type="subcellular location">
    <subcellularLocation>
        <location evidence="6">Cytoplasm</location>
    </subcellularLocation>
</comment>
<evidence type="ECO:0000256" key="6">
    <source>
        <dbReference type="HAMAP-Rule" id="MF_00224"/>
    </source>
</evidence>
<evidence type="ECO:0000256" key="7">
    <source>
        <dbReference type="SAM" id="MobiDB-lite"/>
    </source>
</evidence>
<dbReference type="Gene3D" id="3.20.20.70">
    <property type="entry name" value="Aldolase class I"/>
    <property type="match status" value="1"/>
</dbReference>
<comment type="caution">
    <text evidence="6">Lacks conserved residue(s) required for the propagation of feature annotation.</text>
</comment>
<feature type="binding site" evidence="6">
    <location>
        <position position="131"/>
    </location>
    <ligand>
        <name>FMN</name>
        <dbReference type="ChEBI" id="CHEBI:58210"/>
    </ligand>
</feature>
<evidence type="ECO:0000313" key="9">
    <source>
        <dbReference type="EMBL" id="MFC4907822.1"/>
    </source>
</evidence>
<comment type="cofactor">
    <cofactor evidence="6">
        <name>FMN</name>
        <dbReference type="ChEBI" id="CHEBI:58210"/>
    </cofactor>
    <text evidence="6">Binds 1 FMN per subunit.</text>
</comment>
<keyword evidence="2 6" id="KW-0285">Flavoprotein</keyword>
<feature type="binding site" evidence="6">
    <location>
        <begin position="272"/>
        <end position="273"/>
    </location>
    <ligand>
        <name>FMN</name>
        <dbReference type="ChEBI" id="CHEBI:58210"/>
    </ligand>
</feature>
<protein>
    <recommendedName>
        <fullName evidence="6">Dihydroorotate dehydrogenase</fullName>
        <shortName evidence="6">DHOD</shortName>
        <shortName evidence="6">DHODase</shortName>
        <shortName evidence="6">DHOdehase</shortName>
        <ecNumber evidence="6">1.3.-.-</ecNumber>
    </recommendedName>
</protein>
<reference evidence="10" key="1">
    <citation type="journal article" date="2019" name="Int. J. Syst. Evol. Microbiol.">
        <title>The Global Catalogue of Microorganisms (GCM) 10K type strain sequencing project: providing services to taxonomists for standard genome sequencing and annotation.</title>
        <authorList>
            <consortium name="The Broad Institute Genomics Platform"/>
            <consortium name="The Broad Institute Genome Sequencing Center for Infectious Disease"/>
            <person name="Wu L."/>
            <person name="Ma J."/>
        </authorList>
    </citation>
    <scope>NUCLEOTIDE SEQUENCE [LARGE SCALE GENOMIC DNA]</scope>
    <source>
        <strain evidence="10">KLKA75</strain>
    </source>
</reference>
<dbReference type="RefSeq" id="WP_378253937.1">
    <property type="nucleotide sequence ID" value="NZ_JBHSIT010000003.1"/>
</dbReference>
<dbReference type="EC" id="1.3.-.-" evidence="6"/>
<evidence type="ECO:0000256" key="5">
    <source>
        <dbReference type="ARBA" id="ARBA00023002"/>
    </source>
</evidence>
<dbReference type="NCBIfam" id="NF005574">
    <property type="entry name" value="PRK07259.1"/>
    <property type="match status" value="1"/>
</dbReference>
<keyword evidence="6" id="KW-0963">Cytoplasm</keyword>
<keyword evidence="4 6" id="KW-0665">Pyrimidine biosynthesis</keyword>
<dbReference type="Pfam" id="PF01180">
    <property type="entry name" value="DHO_dh"/>
    <property type="match status" value="1"/>
</dbReference>
<feature type="compositionally biased region" description="Low complexity" evidence="7">
    <location>
        <begin position="325"/>
        <end position="352"/>
    </location>
</feature>
<feature type="binding site" evidence="6">
    <location>
        <begin position="250"/>
        <end position="251"/>
    </location>
    <ligand>
        <name>FMN</name>
        <dbReference type="ChEBI" id="CHEBI:58210"/>
    </ligand>
</feature>
<feature type="domain" description="Dihydroorotate dehydrogenase catalytic" evidence="8">
    <location>
        <begin position="9"/>
        <end position="293"/>
    </location>
</feature>
<dbReference type="EMBL" id="JBHSIT010000003">
    <property type="protein sequence ID" value="MFC4907822.1"/>
    <property type="molecule type" value="Genomic_DNA"/>
</dbReference>
<dbReference type="InterPro" id="IPR024920">
    <property type="entry name" value="Dihydroorotate_DH_1"/>
</dbReference>
<comment type="pathway">
    <text evidence="1 6">Pyrimidine metabolism; UMP biosynthesis via de novo pathway.</text>
</comment>